<evidence type="ECO:0000256" key="6">
    <source>
        <dbReference type="ARBA" id="ARBA00023170"/>
    </source>
</evidence>
<comment type="subcellular location">
    <subcellularLocation>
        <location evidence="1">Cell membrane</location>
        <topology evidence="1">Multi-pass membrane protein</topology>
    </subcellularLocation>
</comment>
<dbReference type="Proteomes" id="UP000198287">
    <property type="component" value="Unassembled WGS sequence"/>
</dbReference>
<evidence type="ECO:0000313" key="10">
    <source>
        <dbReference type="Proteomes" id="UP000198287"/>
    </source>
</evidence>
<evidence type="ECO:0000256" key="5">
    <source>
        <dbReference type="ARBA" id="ARBA00023136"/>
    </source>
</evidence>
<evidence type="ECO:0000256" key="2">
    <source>
        <dbReference type="ARBA" id="ARBA00022475"/>
    </source>
</evidence>
<dbReference type="EMBL" id="LNIX01000023">
    <property type="protein sequence ID" value="OXA43204.1"/>
    <property type="molecule type" value="Genomic_DNA"/>
</dbReference>
<dbReference type="PANTHER" id="PTHR42643:SF24">
    <property type="entry name" value="IONOTROPIC RECEPTOR 60A"/>
    <property type="match status" value="1"/>
</dbReference>
<keyword evidence="4 8" id="KW-1133">Transmembrane helix</keyword>
<feature type="transmembrane region" description="Helical" evidence="8">
    <location>
        <begin position="23"/>
        <end position="45"/>
    </location>
</feature>
<name>A0A226DEC5_FOLCA</name>
<keyword evidence="5 8" id="KW-0472">Membrane</keyword>
<keyword evidence="10" id="KW-1185">Reference proteome</keyword>
<accession>A0A226DEC5</accession>
<organism evidence="9 10">
    <name type="scientific">Folsomia candida</name>
    <name type="common">Springtail</name>
    <dbReference type="NCBI Taxonomy" id="158441"/>
    <lineage>
        <taxon>Eukaryota</taxon>
        <taxon>Metazoa</taxon>
        <taxon>Ecdysozoa</taxon>
        <taxon>Arthropoda</taxon>
        <taxon>Hexapoda</taxon>
        <taxon>Collembola</taxon>
        <taxon>Entomobryomorpha</taxon>
        <taxon>Isotomoidea</taxon>
        <taxon>Isotomidae</taxon>
        <taxon>Proisotominae</taxon>
        <taxon>Folsomia</taxon>
    </lineage>
</organism>
<dbReference type="GO" id="GO:0005886">
    <property type="term" value="C:plasma membrane"/>
    <property type="evidence" value="ECO:0007669"/>
    <property type="project" value="UniProtKB-SubCell"/>
</dbReference>
<keyword evidence="3 8" id="KW-0812">Transmembrane</keyword>
<dbReference type="InterPro" id="IPR052192">
    <property type="entry name" value="Insect_Ionotropic_Sensory_Rcpt"/>
</dbReference>
<keyword evidence="7" id="KW-0325">Glycoprotein</keyword>
<evidence type="ECO:0008006" key="11">
    <source>
        <dbReference type="Google" id="ProtNLM"/>
    </source>
</evidence>
<feature type="transmembrane region" description="Helical" evidence="8">
    <location>
        <begin position="338"/>
        <end position="359"/>
    </location>
</feature>
<dbReference type="PANTHER" id="PTHR42643">
    <property type="entry name" value="IONOTROPIC RECEPTOR 20A-RELATED"/>
    <property type="match status" value="1"/>
</dbReference>
<evidence type="ECO:0000256" key="7">
    <source>
        <dbReference type="ARBA" id="ARBA00023180"/>
    </source>
</evidence>
<protein>
    <recommendedName>
        <fullName evidence="11">Ionotropic glutamate receptor C-terminal domain-containing protein</fullName>
    </recommendedName>
</protein>
<keyword evidence="2" id="KW-1003">Cell membrane</keyword>
<proteinExistence type="predicted"/>
<gene>
    <name evidence="9" type="ORF">Fcan01_22168</name>
</gene>
<evidence type="ECO:0000256" key="8">
    <source>
        <dbReference type="SAM" id="Phobius"/>
    </source>
</evidence>
<evidence type="ECO:0000256" key="3">
    <source>
        <dbReference type="ARBA" id="ARBA00022692"/>
    </source>
</evidence>
<feature type="transmembrane region" description="Helical" evidence="8">
    <location>
        <begin position="81"/>
        <end position="104"/>
    </location>
</feature>
<evidence type="ECO:0000313" key="9">
    <source>
        <dbReference type="EMBL" id="OXA43204.1"/>
    </source>
</evidence>
<sequence>MATVSFRQPRSVGLKGLVMPLDAYTWVAFGISFTVVAILFTVMAGGDLENLKHSIRYFILSWQWILCSLCGQYHRTHVFRVVSSFPIFAVICLLSFFLLGTVFYQGSMFSSLVSLTPPALPSSLEDVVDSSIEIITTSQIQVPLDSGIILVSVLKYKMIEDVRSVSPPNLFRILTKLKTRTRLVNTLSGFVTGVNISQGSHVEFGNNSFHEVMDTFAVINVELDLDQVLAGVRVHRDPYIVRHTESPIFFFNIPLFITRGFLNWVVSLSIGQLAQSGLYKLWWDLQHVKSLLTLIRDKTDKEQYRKLLHSVVIMRNLGAKQEVEAEKWKSVSFSALEGIFGLCGGLLIASMLVLIRELVSYEMLIFVGRKCRQRCCQVIQILKFNICAGCKCFNAYWLELL</sequence>
<evidence type="ECO:0000256" key="4">
    <source>
        <dbReference type="ARBA" id="ARBA00022989"/>
    </source>
</evidence>
<comment type="caution">
    <text evidence="9">The sequence shown here is derived from an EMBL/GenBank/DDBJ whole genome shotgun (WGS) entry which is preliminary data.</text>
</comment>
<reference evidence="9 10" key="1">
    <citation type="submission" date="2015-12" db="EMBL/GenBank/DDBJ databases">
        <title>The genome of Folsomia candida.</title>
        <authorList>
            <person name="Faddeeva A."/>
            <person name="Derks M.F."/>
            <person name="Anvar Y."/>
            <person name="Smit S."/>
            <person name="Van Straalen N."/>
            <person name="Roelofs D."/>
        </authorList>
    </citation>
    <scope>NUCLEOTIDE SEQUENCE [LARGE SCALE GENOMIC DNA]</scope>
    <source>
        <strain evidence="9 10">VU population</strain>
        <tissue evidence="9">Whole body</tissue>
    </source>
</reference>
<evidence type="ECO:0000256" key="1">
    <source>
        <dbReference type="ARBA" id="ARBA00004651"/>
    </source>
</evidence>
<dbReference type="AlphaFoldDB" id="A0A226DEC5"/>
<keyword evidence="6" id="KW-0675">Receptor</keyword>